<feature type="compositionally biased region" description="Basic residues" evidence="2">
    <location>
        <begin position="807"/>
        <end position="818"/>
    </location>
</feature>
<dbReference type="GO" id="GO:0006302">
    <property type="term" value="P:double-strand break repair"/>
    <property type="evidence" value="ECO:0007669"/>
    <property type="project" value="InterPro"/>
</dbReference>
<dbReference type="EMBL" id="SIDB01000004">
    <property type="protein sequence ID" value="KAI3433284.1"/>
    <property type="molecule type" value="Genomic_DNA"/>
</dbReference>
<dbReference type="Proteomes" id="UP001055712">
    <property type="component" value="Unassembled WGS sequence"/>
</dbReference>
<accession>A0A9D4TSD8</accession>
<gene>
    <name evidence="4" type="ORF">D9Q98_003103</name>
</gene>
<dbReference type="Gene3D" id="3.30.565.10">
    <property type="entry name" value="Histidine kinase-like ATPase, C-terminal domain"/>
    <property type="match status" value="1"/>
</dbReference>
<evidence type="ECO:0000313" key="5">
    <source>
        <dbReference type="Proteomes" id="UP001055712"/>
    </source>
</evidence>
<dbReference type="SUPFAM" id="SSF55874">
    <property type="entry name" value="ATPase domain of HSP90 chaperone/DNA topoisomerase II/histidine kinase"/>
    <property type="match status" value="1"/>
</dbReference>
<organism evidence="4 5">
    <name type="scientific">Chlorella vulgaris</name>
    <name type="common">Green alga</name>
    <dbReference type="NCBI Taxonomy" id="3077"/>
    <lineage>
        <taxon>Eukaryota</taxon>
        <taxon>Viridiplantae</taxon>
        <taxon>Chlorophyta</taxon>
        <taxon>core chlorophytes</taxon>
        <taxon>Trebouxiophyceae</taxon>
        <taxon>Chlorellales</taxon>
        <taxon>Chlorellaceae</taxon>
        <taxon>Chlorella clade</taxon>
        <taxon>Chlorella</taxon>
    </lineage>
</organism>
<feature type="domain" description="SMC hinge" evidence="3">
    <location>
        <begin position="1961"/>
        <end position="2132"/>
    </location>
</feature>
<protein>
    <recommendedName>
        <fullName evidence="3">SMC hinge domain-containing protein</fullName>
    </recommendedName>
</protein>
<reference evidence="4" key="1">
    <citation type="journal article" date="2019" name="Plant J.">
        <title>Chlorella vulgaris genome assembly and annotation reveals the molecular basis for metabolic acclimation to high light conditions.</title>
        <authorList>
            <person name="Cecchin M."/>
            <person name="Marcolungo L."/>
            <person name="Rossato M."/>
            <person name="Girolomoni L."/>
            <person name="Cosentino E."/>
            <person name="Cuine S."/>
            <person name="Li-Beisson Y."/>
            <person name="Delledonne M."/>
            <person name="Ballottari M."/>
        </authorList>
    </citation>
    <scope>NUCLEOTIDE SEQUENCE</scope>
    <source>
        <strain evidence="4">211/11P</strain>
    </source>
</reference>
<feature type="coiled-coil region" evidence="1">
    <location>
        <begin position="2205"/>
        <end position="2252"/>
    </location>
</feature>
<evidence type="ECO:0000313" key="4">
    <source>
        <dbReference type="EMBL" id="KAI3433284.1"/>
    </source>
</evidence>
<dbReference type="InterPro" id="IPR036890">
    <property type="entry name" value="HATPase_C_sf"/>
</dbReference>
<comment type="caution">
    <text evidence="4">The sequence shown here is derived from an EMBL/GenBank/DDBJ whole genome shotgun (WGS) entry which is preliminary data.</text>
</comment>
<dbReference type="GO" id="GO:0051276">
    <property type="term" value="P:chromosome organization"/>
    <property type="evidence" value="ECO:0007669"/>
    <property type="project" value="InterPro"/>
</dbReference>
<dbReference type="GO" id="GO:0005694">
    <property type="term" value="C:chromosome"/>
    <property type="evidence" value="ECO:0007669"/>
    <property type="project" value="InterPro"/>
</dbReference>
<sequence>MAPQQCRVLLPGVGEVFIPLPVSSLDALRAAVKGHFNVLDGQDYAITDTVKAFDSDSDVQTLRDGATLVLTSAANHALAAPATERISFQPHPKTLTMAGEFEYFAAQGRHPFVYALAEFIDNSLRATRRNAPRPRSITVSLVVSGSNPATAQGLIAIQDNGCGMNKHELADWAVMNLSMEERGAAPQEPAAAGRGVSGATGAGRFLTGDLSFFGVGSKNAGFFMGSSIKVATKRQDELYVHELRLAAADLEQRYQNREEVYAEDMVHRNPADASTLSTTEHPFSVTHAWVAAEGEDVDEGGAGPTFTRVVIGDLKPDVLRQIMDDEQGTYICQELGHLYHYYIWGEQGNRASGGAAAREGRLPNGEPFPDIVLRYQVDSRVVWQQRLADVDDDMESKLLRAQRAELPFTLQVPDKGTVGGVLWYFPYLNDQETVPEENPHAGSRLHNSPVQQFGGRPTQLGATQHPGGQTQAQRGMQLHGGGGGGDDEEDEEAQAWQTAPIFEAFWQGRLIPGARIDTLPFLEAVRTKRSAQAKDVIPDEAFRRLRGALFFGPTFRVTRNKLLFRDNLGEVLAAAVPGERQMEAKLRQWLQRCHTTLDKSVRFEALADSHTQSAMRSKLGEDTTAFERITDGARIVCKGDVVRVNAKPQLVGHVMCFTIPQAVRAEGSYSNGRLHIELLPTAVYGPATEKQFSLRRLDAVLSEAEQEEHMQKELLRVATTLRVEPMRFATGQALEFAVGDTIPETAASVLSGGGQRMSRVAFTKERVVVTQRLWRLPAAAAAAADGQAAAGAAGAVDAAEEEGGGRVAKRQRKGRKGKGRQDENRDPAPGAAAACVEGSNGVPAGAELVLCMENKTPIKDVFQFARISDGLQRSGCYALEFVAAPAAPGQPPLSLVVQLVVAPGAPCSFSLSGEGKAVAALKDIALGEVLPPLKVTFSDSFGNPAALQSSQASPSLKIVALVPNIQGELQPCEELQVVAQQTATDDGMLVTGLQLLGSAAAAAVDGEAAGLQLLAGCDGLSHPTGCQAQVQPSRQALPTADVQLSIGLDSFPELEAVLLPLRVRAGAPQSLRLLPGHPWEAAPAGDGDSAAAVVTLESGGSLEAFQVAAFDAWGNPTAPSPDLGFTVLAQCDATAPQAAEFTPSAGGIVTVEGLVGATATSASGPASLGLSIKAHPASAGTEAAVAAAEASTALAVLLAVEASVLPTSIQLYRQAQLLPTKVVEGEDGCTTVALLEGVPADSSVHGLHILLLDASGAPSTQQLAGKITLSWRGGSKTTAWSGHALKLPPYKAPKSASEACNEWVRFTSADPPLTLELPVEIRAAPAEPAAWTVSLVDQLTSQHCEELGVVQCGQPFAMEIEAIDSFNNRCAGGGSSLPMPLLSIESEGPLQYNEQDWEQGWVSQGGEQVYSVRMTVAGHPGAIKITVRDAGGEGGAPLLTEDSLSVELRAGPAAQLAVEGAGTLECGTRAAIPQLRVRVCDAAGNHISDQNFEVSLSSSALAIDGSGRAASVTASGGNKVKMKRGVAVFRDVRVVAEEAGSYELRVQGASRKVAVGDAVLHCIMQPLNVTALGVLLPEVLEGGQCLAGTTAELHVEVRMESGLPLPPEAAIGSLTLKVTPPGGGKSDAVVYSLPAPEPGEEGPQTEEGHYAFQLHELTCAGEYSAVAEYVEQRPQLAAGLSKKDAAMRSASVRFNVQPGQPVAVRLEAAAVLDQLTVTNGGSSKQRRMLRNAAVQLLDAYDNAAGGGGVQVRCRLRLPPGAAADGSSQLPELDCGQGCGPQETDDGGRVFLGDLSVVQGSGKAASGTLQCELVCEALGLYPSSAHELEMDGDGWAVCWSCPVLFSDDAARFAHIERVNQQRGALAQRRDELNQRMGDAQRGLADAQVQQQQVHQQMADKEKDLPGPAPTSVKSALKQLAAARQQADVAAAEEPEEAVEARYGNPKNPLTSSIDRVLQSGDAGLLGVVAQLATVDDVDLSRVLAVATRGQLTTVVVQDVQARQRIAAMLAAAKYPVPDMLPTTMMFPSMHGVKSGDSPGFSNAGHRAHVLQLAACRGADPPLALPLPHTVRINKMRERADGIGMSASDWPRGCLGFAINLVRPVHQGHRATILASQLNNVLVFETLKDAEQYKEFTSQKLRTATGTFLTLDGGRILSSGVVSGASFQVPPLDKLDVRFGSSCSLGQNAAAAQALENVALLEEWVQLLRSRDEAAQAEAQAQAERAEAECQEELEGVEAQIQELEAQLALGEMGSAGTAVETQRKQRKRQQLEEENEGEDYCNAKKLTVNAKKTQVMIMRPGGGSGNGKLAAGESFEYAGLPLEVASSTKYLGLTFSQLSKQHGFASCADVLAKAGRQAMFAMRRRAWELGACLVEQQCMLFDVFVKPVLSYGCELWGVDVLLRPDCSSVERVHRWFCRRVQGLPKQVTAAISLAELGRQPLQSFWIQQLVRFWNRLQNSAADEDRVLGWAFKDNLELMREGGDLAAGSACWSRRWLHVLQSAPPASGTLEWLTELDEAAVIERAAAAYLRKCLEPKTRSQVLTDPIGINGRSLWSALQRLQFVGGGAASGGGGAVAVLTDPIGINGRSLWSALQRLQFVGGGAASGGGGAVAVLTDPIGINGRSLWSALQRLQFVGGGAASGGGGAVAVTVTFDTEIMATGSKAA</sequence>
<dbReference type="InterPro" id="IPR010935">
    <property type="entry name" value="SMC_hinge"/>
</dbReference>
<dbReference type="Pfam" id="PF22899">
    <property type="entry name" value="SMCHD1_S5"/>
    <property type="match status" value="1"/>
</dbReference>
<dbReference type="SUPFAM" id="SSF75553">
    <property type="entry name" value="Smc hinge domain"/>
    <property type="match status" value="1"/>
</dbReference>
<feature type="compositionally biased region" description="Polar residues" evidence="2">
    <location>
        <begin position="460"/>
        <end position="474"/>
    </location>
</feature>
<dbReference type="InterPro" id="IPR055109">
    <property type="entry name" value="SMCHD1_S5"/>
</dbReference>
<dbReference type="PANTHER" id="PTHR22640">
    <property type="entry name" value="STRUCTURAL MAINTENANCE OF CHROMOSOMES FLEXIBLE HINGE DOMAIN-CONTAINING PROTEIN 1"/>
    <property type="match status" value="1"/>
</dbReference>
<evidence type="ECO:0000256" key="2">
    <source>
        <dbReference type="SAM" id="MobiDB-lite"/>
    </source>
</evidence>
<evidence type="ECO:0000259" key="3">
    <source>
        <dbReference type="SMART" id="SM00968"/>
    </source>
</evidence>
<feature type="region of interest" description="Disordered" evidence="2">
    <location>
        <begin position="434"/>
        <end position="491"/>
    </location>
</feature>
<dbReference type="OrthoDB" id="10036779at2759"/>
<evidence type="ECO:0000256" key="1">
    <source>
        <dbReference type="SAM" id="Coils"/>
    </source>
</evidence>
<dbReference type="PANTHER" id="PTHR22640:SF2">
    <property type="entry name" value="STRUCTURAL MAINTENANCE OF CHROMOSOMES FLEXIBLE HINGE DOMAIN-CONTAINING PROTEIN 1"/>
    <property type="match status" value="1"/>
</dbReference>
<dbReference type="InterPro" id="IPR036277">
    <property type="entry name" value="SMC_hinge_sf"/>
</dbReference>
<proteinExistence type="predicted"/>
<feature type="region of interest" description="Disordered" evidence="2">
    <location>
        <begin position="1891"/>
        <end position="1910"/>
    </location>
</feature>
<dbReference type="InterPro" id="IPR038892">
    <property type="entry name" value="SMCHD1"/>
</dbReference>
<keyword evidence="5" id="KW-1185">Reference proteome</keyword>
<dbReference type="Pfam" id="PF13589">
    <property type="entry name" value="HATPase_c_3"/>
    <property type="match status" value="1"/>
</dbReference>
<feature type="region of interest" description="Disordered" evidence="2">
    <location>
        <begin position="2253"/>
        <end position="2275"/>
    </location>
</feature>
<reference evidence="4" key="2">
    <citation type="submission" date="2020-11" db="EMBL/GenBank/DDBJ databases">
        <authorList>
            <person name="Cecchin M."/>
            <person name="Marcolungo L."/>
            <person name="Rossato M."/>
            <person name="Girolomoni L."/>
            <person name="Cosentino E."/>
            <person name="Cuine S."/>
            <person name="Li-Beisson Y."/>
            <person name="Delledonne M."/>
            <person name="Ballottari M."/>
        </authorList>
    </citation>
    <scope>NUCLEOTIDE SEQUENCE</scope>
    <source>
        <strain evidence="4">211/11P</strain>
        <tissue evidence="4">Whole cell</tissue>
    </source>
</reference>
<dbReference type="SMART" id="SM00968">
    <property type="entry name" value="SMC_hinge"/>
    <property type="match status" value="1"/>
</dbReference>
<feature type="region of interest" description="Disordered" evidence="2">
    <location>
        <begin position="798"/>
        <end position="832"/>
    </location>
</feature>
<keyword evidence="1" id="KW-0175">Coiled coil</keyword>
<dbReference type="GO" id="GO:0005524">
    <property type="term" value="F:ATP binding"/>
    <property type="evidence" value="ECO:0007669"/>
    <property type="project" value="InterPro"/>
</dbReference>
<name>A0A9D4TSD8_CHLVU</name>